<dbReference type="RefSeq" id="XP_033422122.1">
    <property type="nucleotide sequence ID" value="XM_033574104.1"/>
</dbReference>
<comment type="caution">
    <text evidence="3">The sequence shown here is derived from an EMBL/GenBank/DDBJ whole genome shotgun (WGS) entry which is preliminary data.</text>
</comment>
<dbReference type="GO" id="GO:0009277">
    <property type="term" value="C:fungal-type cell wall"/>
    <property type="evidence" value="ECO:0007669"/>
    <property type="project" value="TreeGrafter"/>
</dbReference>
<dbReference type="PANTHER" id="PTHR34154">
    <property type="entry name" value="ALKALI-SENSITIVE LINKAGE PROTEIN 1"/>
    <property type="match status" value="1"/>
</dbReference>
<protein>
    <recommendedName>
        <fullName evidence="1">Asl1-like glycosyl hydrolase catalytic domain-containing protein</fullName>
    </recommendedName>
</protein>
<organism evidence="3 4">
    <name type="scientific">Aspergillus tanneri</name>
    <dbReference type="NCBI Taxonomy" id="1220188"/>
    <lineage>
        <taxon>Eukaryota</taxon>
        <taxon>Fungi</taxon>
        <taxon>Dikarya</taxon>
        <taxon>Ascomycota</taxon>
        <taxon>Pezizomycotina</taxon>
        <taxon>Eurotiomycetes</taxon>
        <taxon>Eurotiomycetidae</taxon>
        <taxon>Eurotiales</taxon>
        <taxon>Aspergillaceae</taxon>
        <taxon>Aspergillus</taxon>
        <taxon>Aspergillus subgen. Circumdati</taxon>
    </lineage>
</organism>
<dbReference type="OrthoDB" id="43654at2759"/>
<evidence type="ECO:0000313" key="4">
    <source>
        <dbReference type="Proteomes" id="UP000308092"/>
    </source>
</evidence>
<evidence type="ECO:0000313" key="2">
    <source>
        <dbReference type="EMBL" id="KAA8642760.1"/>
    </source>
</evidence>
<accession>A0A4S3JRL9</accession>
<dbReference type="EMBL" id="SOSA01000070">
    <property type="protein sequence ID" value="THC97578.1"/>
    <property type="molecule type" value="Genomic_DNA"/>
</dbReference>
<gene>
    <name evidence="2" type="ORF">ATNIH1004_009512</name>
    <name evidence="3" type="ORF">EYZ11_002933</name>
</gene>
<keyword evidence="4" id="KW-1185">Reference proteome</keyword>
<dbReference type="PANTHER" id="PTHR34154:SF3">
    <property type="entry name" value="ALKALI-SENSITIVE LINKAGE PROTEIN 1"/>
    <property type="match status" value="1"/>
</dbReference>
<name>A0A4S3JRL9_9EURO</name>
<dbReference type="EMBL" id="QUQM01000005">
    <property type="protein sequence ID" value="KAA8642760.1"/>
    <property type="molecule type" value="Genomic_DNA"/>
</dbReference>
<dbReference type="SUPFAM" id="SSF51445">
    <property type="entry name" value="(Trans)glycosidases"/>
    <property type="match status" value="1"/>
</dbReference>
<dbReference type="Proteomes" id="UP000308092">
    <property type="component" value="Unassembled WGS sequence"/>
</dbReference>
<dbReference type="STRING" id="1220188.A0A4S3JRL9"/>
<dbReference type="Proteomes" id="UP000324241">
    <property type="component" value="Unassembled WGS sequence"/>
</dbReference>
<sequence>MVIRKRCLLWDWTNTKNCPQMIDKVDFKGPFHSVSNWNTWYPTELKHRAPFRPMVRLEAQLSGQDWQNILNSNETVIHYFNEPERAGISAQHAADLWHKQMVPLRRTKGKKLVSPSCSNDEAGQAWIADFMHRVKDNGPDYLGLHYYGTKGSEAIAFIQSMHKKFPKQKVIISEIACISRNYKEVLDFTVHVTNWLDQQDWVAEYAWFGCMQHPADGFVSPQAQLMNPDGSFKELMKKLMTEQPMKS</sequence>
<dbReference type="GeneID" id="54332214"/>
<reference evidence="2 5" key="2">
    <citation type="submission" date="2019-08" db="EMBL/GenBank/DDBJ databases">
        <title>The genome sequence of a newly discovered highly antifungal drug resistant Aspergillus species, Aspergillus tanneri NIH 1004.</title>
        <authorList>
            <person name="Mounaud S."/>
            <person name="Singh I."/>
            <person name="Joardar V."/>
            <person name="Pakala S."/>
            <person name="Pakala S."/>
            <person name="Venepally P."/>
            <person name="Chung J.K."/>
            <person name="Losada L."/>
            <person name="Nierman W.C."/>
        </authorList>
    </citation>
    <scope>NUCLEOTIDE SEQUENCE [LARGE SCALE GENOMIC DNA]</scope>
    <source>
        <strain evidence="2 5">NIH1004</strain>
    </source>
</reference>
<evidence type="ECO:0000259" key="1">
    <source>
        <dbReference type="Pfam" id="PF11790"/>
    </source>
</evidence>
<dbReference type="GO" id="GO:0071966">
    <property type="term" value="P:fungal-type cell wall polysaccharide metabolic process"/>
    <property type="evidence" value="ECO:0007669"/>
    <property type="project" value="TreeGrafter"/>
</dbReference>
<dbReference type="Pfam" id="PF11790">
    <property type="entry name" value="Glyco_hydro_cc"/>
    <property type="match status" value="1"/>
</dbReference>
<evidence type="ECO:0000313" key="5">
    <source>
        <dbReference type="Proteomes" id="UP000324241"/>
    </source>
</evidence>
<dbReference type="InterPro" id="IPR017853">
    <property type="entry name" value="GH"/>
</dbReference>
<proteinExistence type="predicted"/>
<reference evidence="3 4" key="1">
    <citation type="submission" date="2019-03" db="EMBL/GenBank/DDBJ databases">
        <title>The genome sequence of a newly discovered highly antifungal drug resistant Aspergillus species, Aspergillus tanneri NIH 1004.</title>
        <authorList>
            <person name="Mounaud S."/>
            <person name="Singh I."/>
            <person name="Joardar V."/>
            <person name="Pakala S."/>
            <person name="Pakala S."/>
            <person name="Venepally P."/>
            <person name="Hoover J."/>
            <person name="Nierman W."/>
            <person name="Chung J."/>
            <person name="Losada L."/>
        </authorList>
    </citation>
    <scope>NUCLEOTIDE SEQUENCE [LARGE SCALE GENOMIC DNA]</scope>
    <source>
        <strain evidence="3 4">NIH1004</strain>
    </source>
</reference>
<dbReference type="InterPro" id="IPR024655">
    <property type="entry name" value="Asl1_glyco_hydro_catalytic"/>
</dbReference>
<feature type="domain" description="Asl1-like glycosyl hydrolase catalytic" evidence="1">
    <location>
        <begin position="36"/>
        <end position="236"/>
    </location>
</feature>
<evidence type="ECO:0000313" key="3">
    <source>
        <dbReference type="EMBL" id="THC97578.1"/>
    </source>
</evidence>
<dbReference type="VEuPathDB" id="FungiDB:EYZ11_002933"/>
<dbReference type="AlphaFoldDB" id="A0A4S3JRL9"/>
<dbReference type="InterPro" id="IPR053183">
    <property type="entry name" value="ASL1"/>
</dbReference>